<reference evidence="1" key="1">
    <citation type="submission" date="2018-06" db="EMBL/GenBank/DDBJ databases">
        <authorList>
            <person name="Zhirakovskaya E."/>
        </authorList>
    </citation>
    <scope>NUCLEOTIDE SEQUENCE</scope>
</reference>
<dbReference type="AlphaFoldDB" id="A0A3B0SRC2"/>
<proteinExistence type="predicted"/>
<name>A0A3B0SRC2_9ZZZZ</name>
<gene>
    <name evidence="1" type="ORF">MNBD_ACTINO02-1362</name>
</gene>
<organism evidence="1">
    <name type="scientific">hydrothermal vent metagenome</name>
    <dbReference type="NCBI Taxonomy" id="652676"/>
    <lineage>
        <taxon>unclassified sequences</taxon>
        <taxon>metagenomes</taxon>
        <taxon>ecological metagenomes</taxon>
    </lineage>
</organism>
<accession>A0A3B0SRC2</accession>
<protein>
    <submittedName>
        <fullName evidence="1">Uncharacterized protein</fullName>
    </submittedName>
</protein>
<evidence type="ECO:0000313" key="1">
    <source>
        <dbReference type="EMBL" id="VAV97375.1"/>
    </source>
</evidence>
<dbReference type="EMBL" id="UOEK01000117">
    <property type="protein sequence ID" value="VAV97375.1"/>
    <property type="molecule type" value="Genomic_DNA"/>
</dbReference>
<sequence length="35" mass="3952">MKRLIAFAILAGIAVMIYRYFADDVSRSSHLGVHE</sequence>